<evidence type="ECO:0000313" key="2">
    <source>
        <dbReference type="Proteomes" id="UP001175226"/>
    </source>
</evidence>
<sequence length="305" mass="34271">MLFMVNHNFPHDLDIKPSVDLLGLQSQPGDQILFGLNAQRETIARYGIAGRVWEAAYALLLYVDPPPTWEFDPPFLESPHSSQYTMVELGSGTGIIARSLSRSLTSGKDIIVSTDLPEVCPLLDENLRGELNGVVFVRPLTWGNFQHVSDIASEFMANRNMSHIICSDLVYFPELLAPLLRTLIHLTSPSVTSSSPSLIISYKIRSLEKETPFWTAFGLYFSFQPVLSRCRFTDSEQHDQSWQRLGSSFEDTTFIFVARRRPDSFAWQIPTNDHDLLAGVGALGTDTPKGDEYFESLLLMTMDDS</sequence>
<dbReference type="GO" id="GO:0008757">
    <property type="term" value="F:S-adenosylmethionine-dependent methyltransferase activity"/>
    <property type="evidence" value="ECO:0007669"/>
    <property type="project" value="UniProtKB-ARBA"/>
</dbReference>
<dbReference type="GO" id="GO:0032259">
    <property type="term" value="P:methylation"/>
    <property type="evidence" value="ECO:0007669"/>
    <property type="project" value="UniProtKB-KW"/>
</dbReference>
<dbReference type="InterPro" id="IPR019410">
    <property type="entry name" value="Methyltransf_16"/>
</dbReference>
<dbReference type="Pfam" id="PF10294">
    <property type="entry name" value="Methyltransf_16"/>
    <property type="match status" value="1"/>
</dbReference>
<keyword evidence="1" id="KW-0489">Methyltransferase</keyword>
<organism evidence="1 2">
    <name type="scientific">Armillaria borealis</name>
    <dbReference type="NCBI Taxonomy" id="47425"/>
    <lineage>
        <taxon>Eukaryota</taxon>
        <taxon>Fungi</taxon>
        <taxon>Dikarya</taxon>
        <taxon>Basidiomycota</taxon>
        <taxon>Agaricomycotina</taxon>
        <taxon>Agaricomycetes</taxon>
        <taxon>Agaricomycetidae</taxon>
        <taxon>Agaricales</taxon>
        <taxon>Marasmiineae</taxon>
        <taxon>Physalacriaceae</taxon>
        <taxon>Armillaria</taxon>
    </lineage>
</organism>
<dbReference type="GO" id="GO:0032991">
    <property type="term" value="C:protein-containing complex"/>
    <property type="evidence" value="ECO:0007669"/>
    <property type="project" value="TreeGrafter"/>
</dbReference>
<name>A0AA39JP96_9AGAR</name>
<accession>A0AA39JP96</accession>
<gene>
    <name evidence="1" type="ORF">EV421DRAFT_1793550</name>
</gene>
<dbReference type="PANTHER" id="PTHR14614">
    <property type="entry name" value="HEPATOCELLULAR CARCINOMA-ASSOCIATED ANTIGEN"/>
    <property type="match status" value="1"/>
</dbReference>
<dbReference type="AlphaFoldDB" id="A0AA39JP96"/>
<dbReference type="Gene3D" id="3.40.50.150">
    <property type="entry name" value="Vaccinia Virus protein VP39"/>
    <property type="match status" value="1"/>
</dbReference>
<keyword evidence="2" id="KW-1185">Reference proteome</keyword>
<protein>
    <submittedName>
        <fullName evidence="1">Methyltransferase-domain-containing protein</fullName>
    </submittedName>
</protein>
<dbReference type="GO" id="GO:0005829">
    <property type="term" value="C:cytosol"/>
    <property type="evidence" value="ECO:0007669"/>
    <property type="project" value="TreeGrafter"/>
</dbReference>
<dbReference type="InterPro" id="IPR029063">
    <property type="entry name" value="SAM-dependent_MTases_sf"/>
</dbReference>
<evidence type="ECO:0000313" key="1">
    <source>
        <dbReference type="EMBL" id="KAK0446288.1"/>
    </source>
</evidence>
<dbReference type="PANTHER" id="PTHR14614:SF161">
    <property type="match status" value="1"/>
</dbReference>
<dbReference type="Proteomes" id="UP001175226">
    <property type="component" value="Unassembled WGS sequence"/>
</dbReference>
<comment type="caution">
    <text evidence="1">The sequence shown here is derived from an EMBL/GenBank/DDBJ whole genome shotgun (WGS) entry which is preliminary data.</text>
</comment>
<reference evidence="1" key="1">
    <citation type="submission" date="2023-06" db="EMBL/GenBank/DDBJ databases">
        <authorList>
            <consortium name="Lawrence Berkeley National Laboratory"/>
            <person name="Ahrendt S."/>
            <person name="Sahu N."/>
            <person name="Indic B."/>
            <person name="Wong-Bajracharya J."/>
            <person name="Merenyi Z."/>
            <person name="Ke H.-M."/>
            <person name="Monk M."/>
            <person name="Kocsube S."/>
            <person name="Drula E."/>
            <person name="Lipzen A."/>
            <person name="Balint B."/>
            <person name="Henrissat B."/>
            <person name="Andreopoulos B."/>
            <person name="Martin F.M."/>
            <person name="Harder C.B."/>
            <person name="Rigling D."/>
            <person name="Ford K.L."/>
            <person name="Foster G.D."/>
            <person name="Pangilinan J."/>
            <person name="Papanicolaou A."/>
            <person name="Barry K."/>
            <person name="LaButti K."/>
            <person name="Viragh M."/>
            <person name="Koriabine M."/>
            <person name="Yan M."/>
            <person name="Riley R."/>
            <person name="Champramary S."/>
            <person name="Plett K.L."/>
            <person name="Tsai I.J."/>
            <person name="Slot J."/>
            <person name="Sipos G."/>
            <person name="Plett J."/>
            <person name="Nagy L.G."/>
            <person name="Grigoriev I.V."/>
        </authorList>
    </citation>
    <scope>NUCLEOTIDE SEQUENCE</scope>
    <source>
        <strain evidence="1">FPL87.14</strain>
    </source>
</reference>
<dbReference type="EMBL" id="JAUEPT010000014">
    <property type="protein sequence ID" value="KAK0446288.1"/>
    <property type="molecule type" value="Genomic_DNA"/>
</dbReference>
<keyword evidence="1" id="KW-0808">Transferase</keyword>
<proteinExistence type="predicted"/>